<dbReference type="Gene3D" id="3.50.30.50">
    <property type="entry name" value="Putative cyclase"/>
    <property type="match status" value="1"/>
</dbReference>
<dbReference type="OrthoDB" id="9814192at2"/>
<protein>
    <submittedName>
        <fullName evidence="1">Cyclase family protein</fullName>
    </submittedName>
</protein>
<reference evidence="1 2" key="1">
    <citation type="submission" date="2019-06" db="EMBL/GenBank/DDBJ databases">
        <title>Persicimonas caeni gen. nov., sp. nov., a predatory bacterium isolated from solar saltern.</title>
        <authorList>
            <person name="Wang S."/>
        </authorList>
    </citation>
    <scope>NUCLEOTIDE SEQUENCE [LARGE SCALE GENOMIC DNA]</scope>
    <source>
        <strain evidence="1 2">YN101</strain>
    </source>
</reference>
<gene>
    <name evidence="1" type="ORF">FIV42_08265</name>
</gene>
<dbReference type="GO" id="GO:0019441">
    <property type="term" value="P:L-tryptophan catabolic process to kynurenine"/>
    <property type="evidence" value="ECO:0007669"/>
    <property type="project" value="InterPro"/>
</dbReference>
<dbReference type="SUPFAM" id="SSF102198">
    <property type="entry name" value="Putative cyclase"/>
    <property type="match status" value="1"/>
</dbReference>
<accession>A0A4Y6PR73</accession>
<organism evidence="1 2">
    <name type="scientific">Persicimonas caeni</name>
    <dbReference type="NCBI Taxonomy" id="2292766"/>
    <lineage>
        <taxon>Bacteria</taxon>
        <taxon>Deltaproteobacteria</taxon>
        <taxon>Bradymonadales</taxon>
        <taxon>Bradymonadaceae</taxon>
        <taxon>Persicimonas</taxon>
    </lineage>
</organism>
<dbReference type="InterPro" id="IPR007325">
    <property type="entry name" value="KFase/CYL"/>
</dbReference>
<dbReference type="RefSeq" id="WP_141197215.1">
    <property type="nucleotide sequence ID" value="NZ_CP041186.1"/>
</dbReference>
<proteinExistence type="predicted"/>
<dbReference type="Pfam" id="PF04199">
    <property type="entry name" value="Cyclase"/>
    <property type="match status" value="1"/>
</dbReference>
<keyword evidence="2" id="KW-1185">Reference proteome</keyword>
<sequence>MNLLDEVCFEVDGESYRADMSRVWDLAIRLDFDGPQPNAFHLGEARAKAVEAGDFVGDTRLGGSANCADVHLNPHGNGTHTECVGHIVDEPVAVGELAKTPLMPAVVLSVPLVSFADSGESYGGKHADDDRVITRHALESAFAEIEAPAAFCQAAVLRTLPNSPDKTGRRYSGTNPPYPTSDAIAWLREMGCEHVVLDLPSLDREDDGGILPNHHQFFGVPQGEHSLAGAEPSTHTVTEMAFVSDEVADGIWLLDLQLPRFALDAAPSRPLLVEVIPS</sequence>
<dbReference type="Proteomes" id="UP000315995">
    <property type="component" value="Chromosome"/>
</dbReference>
<evidence type="ECO:0000313" key="1">
    <source>
        <dbReference type="EMBL" id="QDG50723.1"/>
    </source>
</evidence>
<name>A0A4Y6PR73_PERCE</name>
<dbReference type="AlphaFoldDB" id="A0A4Y6PR73"/>
<dbReference type="GO" id="GO:0004061">
    <property type="term" value="F:arylformamidase activity"/>
    <property type="evidence" value="ECO:0007669"/>
    <property type="project" value="InterPro"/>
</dbReference>
<dbReference type="InterPro" id="IPR037175">
    <property type="entry name" value="KFase_sf"/>
</dbReference>
<evidence type="ECO:0000313" key="2">
    <source>
        <dbReference type="Proteomes" id="UP000315995"/>
    </source>
</evidence>
<accession>A0A5B8Y2U3</accession>
<dbReference type="EMBL" id="CP041186">
    <property type="protein sequence ID" value="QDG50723.1"/>
    <property type="molecule type" value="Genomic_DNA"/>
</dbReference>